<gene>
    <name evidence="1" type="ORF">Xentx_03592</name>
</gene>
<evidence type="ECO:0000313" key="2">
    <source>
        <dbReference type="Proteomes" id="UP000186277"/>
    </source>
</evidence>
<comment type="caution">
    <text evidence="1">The sequence shown here is derived from an EMBL/GenBank/DDBJ whole genome shotgun (WGS) entry which is preliminary data.</text>
</comment>
<organism evidence="1 2">
    <name type="scientific">Xenorhabdus thuongxuanensis</name>
    <dbReference type="NCBI Taxonomy" id="1873484"/>
    <lineage>
        <taxon>Bacteria</taxon>
        <taxon>Pseudomonadati</taxon>
        <taxon>Pseudomonadota</taxon>
        <taxon>Gammaproteobacteria</taxon>
        <taxon>Enterobacterales</taxon>
        <taxon>Morganellaceae</taxon>
        <taxon>Xenorhabdus</taxon>
    </lineage>
</organism>
<name>A0A1Q5THK9_9GAMM</name>
<dbReference type="EMBL" id="MKGR01000068">
    <property type="protein sequence ID" value="OKO99710.1"/>
    <property type="molecule type" value="Genomic_DNA"/>
</dbReference>
<dbReference type="Proteomes" id="UP000186277">
    <property type="component" value="Unassembled WGS sequence"/>
</dbReference>
<reference evidence="1 2" key="1">
    <citation type="submission" date="2016-09" db="EMBL/GenBank/DDBJ databases">
        <title>Xenorhabdus thuongxuanensis sp. nov. and Xenorhabdus eapokensis sp. nov., isolated from Steinernema species.</title>
        <authorList>
            <person name="Kaempfer P."/>
            <person name="Tobias N.J."/>
            <person name="Phan Ke L."/>
            <person name="Bode H.B."/>
            <person name="Glaeser S.P."/>
        </authorList>
    </citation>
    <scope>NUCLEOTIDE SEQUENCE [LARGE SCALE GENOMIC DNA]</scope>
    <source>
        <strain evidence="1 2">30TX1</strain>
    </source>
</reference>
<sequence length="81" mass="8796">MTGGVTFNRQGVNQLFKRHVLMRLGISQPLMGLFNQGGDAVCQHKLRPQDQGVNKHAYQGLGLGMVAVIGRCSQYDIVLAG</sequence>
<keyword evidence="2" id="KW-1185">Reference proteome</keyword>
<evidence type="ECO:0000313" key="1">
    <source>
        <dbReference type="EMBL" id="OKO99710.1"/>
    </source>
</evidence>
<proteinExistence type="predicted"/>
<protein>
    <submittedName>
        <fullName evidence="1">Uncharacterized protein</fullName>
    </submittedName>
</protein>
<accession>A0A1Q5THK9</accession>
<dbReference type="AlphaFoldDB" id="A0A1Q5THK9"/>